<feature type="compositionally biased region" description="Polar residues" evidence="1">
    <location>
        <begin position="14"/>
        <end position="24"/>
    </location>
</feature>
<protein>
    <submittedName>
        <fullName evidence="2">Uncharacterized protein</fullName>
    </submittedName>
</protein>
<reference evidence="2" key="1">
    <citation type="journal article" date="2019" name="bioRxiv">
        <title>The Genome of the Zebra Mussel, Dreissena polymorpha: A Resource for Invasive Species Research.</title>
        <authorList>
            <person name="McCartney M.A."/>
            <person name="Auch B."/>
            <person name="Kono T."/>
            <person name="Mallez S."/>
            <person name="Zhang Y."/>
            <person name="Obille A."/>
            <person name="Becker A."/>
            <person name="Abrahante J.E."/>
            <person name="Garbe J."/>
            <person name="Badalamenti J.P."/>
            <person name="Herman A."/>
            <person name="Mangelson H."/>
            <person name="Liachko I."/>
            <person name="Sullivan S."/>
            <person name="Sone E.D."/>
            <person name="Koren S."/>
            <person name="Silverstein K.A.T."/>
            <person name="Beckman K.B."/>
            <person name="Gohl D.M."/>
        </authorList>
    </citation>
    <scope>NUCLEOTIDE SEQUENCE</scope>
    <source>
        <strain evidence="2">Duluth1</strain>
        <tissue evidence="2">Whole animal</tissue>
    </source>
</reference>
<reference evidence="2" key="2">
    <citation type="submission" date="2020-11" db="EMBL/GenBank/DDBJ databases">
        <authorList>
            <person name="McCartney M.A."/>
            <person name="Auch B."/>
            <person name="Kono T."/>
            <person name="Mallez S."/>
            <person name="Becker A."/>
            <person name="Gohl D.M."/>
            <person name="Silverstein K.A.T."/>
            <person name="Koren S."/>
            <person name="Bechman K.B."/>
            <person name="Herman A."/>
            <person name="Abrahante J.E."/>
            <person name="Garbe J."/>
        </authorList>
    </citation>
    <scope>NUCLEOTIDE SEQUENCE</scope>
    <source>
        <strain evidence="2">Duluth1</strain>
        <tissue evidence="2">Whole animal</tissue>
    </source>
</reference>
<evidence type="ECO:0000313" key="3">
    <source>
        <dbReference type="Proteomes" id="UP000828390"/>
    </source>
</evidence>
<evidence type="ECO:0000313" key="2">
    <source>
        <dbReference type="EMBL" id="KAH3692263.1"/>
    </source>
</evidence>
<feature type="region of interest" description="Disordered" evidence="1">
    <location>
        <begin position="1"/>
        <end position="24"/>
    </location>
</feature>
<keyword evidence="3" id="KW-1185">Reference proteome</keyword>
<evidence type="ECO:0000256" key="1">
    <source>
        <dbReference type="SAM" id="MobiDB-lite"/>
    </source>
</evidence>
<dbReference type="AlphaFoldDB" id="A0A9D3Y5R4"/>
<comment type="caution">
    <text evidence="2">The sequence shown here is derived from an EMBL/GenBank/DDBJ whole genome shotgun (WGS) entry which is preliminary data.</text>
</comment>
<name>A0A9D3Y5R4_DREPO</name>
<accession>A0A9D3Y5R4</accession>
<gene>
    <name evidence="2" type="ORF">DPMN_191619</name>
</gene>
<dbReference type="EMBL" id="JAIWYP010000024">
    <property type="protein sequence ID" value="KAH3692263.1"/>
    <property type="molecule type" value="Genomic_DNA"/>
</dbReference>
<sequence>MTSRSLGRHHIHYTTATLERSHSGNQTHDLLIARQTPYPLHHWDLGALPQWKSNP</sequence>
<dbReference type="Proteomes" id="UP000828390">
    <property type="component" value="Unassembled WGS sequence"/>
</dbReference>
<proteinExistence type="predicted"/>
<feature type="compositionally biased region" description="Basic residues" evidence="1">
    <location>
        <begin position="1"/>
        <end position="12"/>
    </location>
</feature>
<organism evidence="2 3">
    <name type="scientific">Dreissena polymorpha</name>
    <name type="common">Zebra mussel</name>
    <name type="synonym">Mytilus polymorpha</name>
    <dbReference type="NCBI Taxonomy" id="45954"/>
    <lineage>
        <taxon>Eukaryota</taxon>
        <taxon>Metazoa</taxon>
        <taxon>Spiralia</taxon>
        <taxon>Lophotrochozoa</taxon>
        <taxon>Mollusca</taxon>
        <taxon>Bivalvia</taxon>
        <taxon>Autobranchia</taxon>
        <taxon>Heteroconchia</taxon>
        <taxon>Euheterodonta</taxon>
        <taxon>Imparidentia</taxon>
        <taxon>Neoheterodontei</taxon>
        <taxon>Myida</taxon>
        <taxon>Dreissenoidea</taxon>
        <taxon>Dreissenidae</taxon>
        <taxon>Dreissena</taxon>
    </lineage>
</organism>